<evidence type="ECO:0008006" key="3">
    <source>
        <dbReference type="Google" id="ProtNLM"/>
    </source>
</evidence>
<evidence type="ECO:0000313" key="1">
    <source>
        <dbReference type="EMBL" id="MCZ8511592.1"/>
    </source>
</evidence>
<proteinExistence type="predicted"/>
<accession>A0ABT4Q416</accession>
<sequence length="72" mass="8017">MNPDHVLLTGQIVEDAGVVFVPAIEKHLIRNIPFHCRNVRLVYKDRRPDAAGMAAGLVMKQMFAAPVNTLSY</sequence>
<reference evidence="1 2" key="1">
    <citation type="submission" date="2022-12" db="EMBL/GenBank/DDBJ databases">
        <title>Draft genome sequence of Paenibacillus sp. dW9.</title>
        <authorList>
            <person name="Choi E.-W."/>
            <person name="Kim D.-U."/>
        </authorList>
    </citation>
    <scope>NUCLEOTIDE SEQUENCE [LARGE SCALE GENOMIC DNA]</scope>
    <source>
        <strain evidence="2">dW9</strain>
    </source>
</reference>
<evidence type="ECO:0000313" key="2">
    <source>
        <dbReference type="Proteomes" id="UP001527882"/>
    </source>
</evidence>
<dbReference type="Proteomes" id="UP001527882">
    <property type="component" value="Unassembled WGS sequence"/>
</dbReference>
<protein>
    <recommendedName>
        <fullName evidence="3">ROK family protein</fullName>
    </recommendedName>
</protein>
<dbReference type="EMBL" id="JAQAGZ010000002">
    <property type="protein sequence ID" value="MCZ8511592.1"/>
    <property type="molecule type" value="Genomic_DNA"/>
</dbReference>
<comment type="caution">
    <text evidence="1">The sequence shown here is derived from an EMBL/GenBank/DDBJ whole genome shotgun (WGS) entry which is preliminary data.</text>
</comment>
<organism evidence="1 2">
    <name type="scientific">Paenibacillus gyeongsangnamensis</name>
    <dbReference type="NCBI Taxonomy" id="3388067"/>
    <lineage>
        <taxon>Bacteria</taxon>
        <taxon>Bacillati</taxon>
        <taxon>Bacillota</taxon>
        <taxon>Bacilli</taxon>
        <taxon>Bacillales</taxon>
        <taxon>Paenibacillaceae</taxon>
        <taxon>Paenibacillus</taxon>
    </lineage>
</organism>
<keyword evidence="2" id="KW-1185">Reference proteome</keyword>
<gene>
    <name evidence="1" type="ORF">O9H85_03910</name>
</gene>
<dbReference type="RefSeq" id="WP_269879991.1">
    <property type="nucleotide sequence ID" value="NZ_JAQAGZ010000002.1"/>
</dbReference>
<name>A0ABT4Q416_9BACL</name>